<gene>
    <name evidence="1" type="ORF">DCAR_0624559</name>
</gene>
<evidence type="ECO:0000313" key="2">
    <source>
        <dbReference type="Proteomes" id="UP000077755"/>
    </source>
</evidence>
<reference evidence="1" key="2">
    <citation type="submission" date="2022-03" db="EMBL/GenBank/DDBJ databases">
        <title>Draft title - Genomic analysis of global carrot germplasm unveils the trajectory of domestication and the origin of high carotenoid orange carrot.</title>
        <authorList>
            <person name="Iorizzo M."/>
            <person name="Ellison S."/>
            <person name="Senalik D."/>
            <person name="Macko-Podgorni A."/>
            <person name="Grzebelus D."/>
            <person name="Bostan H."/>
            <person name="Rolling W."/>
            <person name="Curaba J."/>
            <person name="Simon P."/>
        </authorList>
    </citation>
    <scope>NUCLEOTIDE SEQUENCE</scope>
    <source>
        <tissue evidence="1">Leaf</tissue>
    </source>
</reference>
<dbReference type="GO" id="GO:0004525">
    <property type="term" value="F:ribonuclease III activity"/>
    <property type="evidence" value="ECO:0007669"/>
    <property type="project" value="InterPro"/>
</dbReference>
<protein>
    <submittedName>
        <fullName evidence="1">Uncharacterized protein</fullName>
    </submittedName>
</protein>
<evidence type="ECO:0000313" key="1">
    <source>
        <dbReference type="EMBL" id="WOH05145.1"/>
    </source>
</evidence>
<dbReference type="SUPFAM" id="SSF69065">
    <property type="entry name" value="RNase III domain-like"/>
    <property type="match status" value="1"/>
</dbReference>
<sequence length="50" mass="5920">MLSPLRSANVDTEKLARAAIKYGLLKYLRHNNRKLSHKYLTAERRYLMSK</sequence>
<dbReference type="AlphaFoldDB" id="A0A161YDY2"/>
<dbReference type="GO" id="GO:0006396">
    <property type="term" value="P:RNA processing"/>
    <property type="evidence" value="ECO:0007669"/>
    <property type="project" value="InterPro"/>
</dbReference>
<dbReference type="Gene3D" id="1.10.1520.10">
    <property type="entry name" value="Ribonuclease III domain"/>
    <property type="match status" value="1"/>
</dbReference>
<dbReference type="InterPro" id="IPR036389">
    <property type="entry name" value="RNase_III_sf"/>
</dbReference>
<name>A0A161YDY2_DAUCS</name>
<organism evidence="1 2">
    <name type="scientific">Daucus carota subsp. sativus</name>
    <name type="common">Carrot</name>
    <dbReference type="NCBI Taxonomy" id="79200"/>
    <lineage>
        <taxon>Eukaryota</taxon>
        <taxon>Viridiplantae</taxon>
        <taxon>Streptophyta</taxon>
        <taxon>Embryophyta</taxon>
        <taxon>Tracheophyta</taxon>
        <taxon>Spermatophyta</taxon>
        <taxon>Magnoliopsida</taxon>
        <taxon>eudicotyledons</taxon>
        <taxon>Gunneridae</taxon>
        <taxon>Pentapetalae</taxon>
        <taxon>asterids</taxon>
        <taxon>campanulids</taxon>
        <taxon>Apiales</taxon>
        <taxon>Apiaceae</taxon>
        <taxon>Apioideae</taxon>
        <taxon>Scandiceae</taxon>
        <taxon>Daucinae</taxon>
        <taxon>Daucus</taxon>
        <taxon>Daucus sect. Daucus</taxon>
    </lineage>
</organism>
<accession>A0A161YDY2</accession>
<proteinExistence type="predicted"/>
<keyword evidence="2" id="KW-1185">Reference proteome</keyword>
<reference evidence="1" key="1">
    <citation type="journal article" date="2016" name="Nat. Genet.">
        <title>A high-quality carrot genome assembly provides new insights into carotenoid accumulation and asterid genome evolution.</title>
        <authorList>
            <person name="Iorizzo M."/>
            <person name="Ellison S."/>
            <person name="Senalik D."/>
            <person name="Zeng P."/>
            <person name="Satapoomin P."/>
            <person name="Huang J."/>
            <person name="Bowman M."/>
            <person name="Iovene M."/>
            <person name="Sanseverino W."/>
            <person name="Cavagnaro P."/>
            <person name="Yildiz M."/>
            <person name="Macko-Podgorni A."/>
            <person name="Moranska E."/>
            <person name="Grzebelus E."/>
            <person name="Grzebelus D."/>
            <person name="Ashrafi H."/>
            <person name="Zheng Z."/>
            <person name="Cheng S."/>
            <person name="Spooner D."/>
            <person name="Van Deynze A."/>
            <person name="Simon P."/>
        </authorList>
    </citation>
    <scope>NUCLEOTIDE SEQUENCE</scope>
    <source>
        <tissue evidence="1">Leaf</tissue>
    </source>
</reference>
<dbReference type="EMBL" id="CP093348">
    <property type="protein sequence ID" value="WOH05145.1"/>
    <property type="molecule type" value="Genomic_DNA"/>
</dbReference>
<dbReference type="Gramene" id="KZM90979">
    <property type="protein sequence ID" value="KZM90979"/>
    <property type="gene ID" value="DCAR_021656"/>
</dbReference>
<dbReference type="Proteomes" id="UP000077755">
    <property type="component" value="Chromosome 6"/>
</dbReference>